<dbReference type="InParanoid" id="A0A0P0WCU0"/>
<dbReference type="EMBL" id="AP014960">
    <property type="protein sequence ID" value="BAS90228.1"/>
    <property type="molecule type" value="Genomic_DNA"/>
</dbReference>
<feature type="compositionally biased region" description="Basic and acidic residues" evidence="1">
    <location>
        <begin position="133"/>
        <end position="155"/>
    </location>
</feature>
<dbReference type="Gramene" id="Os04t0532700-01">
    <property type="protein sequence ID" value="Os04t0532700-01"/>
    <property type="gene ID" value="Os04g0532700"/>
</dbReference>
<accession>A0A0P0WCU0</accession>
<feature type="region of interest" description="Disordered" evidence="1">
    <location>
        <begin position="133"/>
        <end position="160"/>
    </location>
</feature>
<reference evidence="2 3" key="3">
    <citation type="journal article" date="2013" name="Rice">
        <title>Improvement of the Oryza sativa Nipponbare reference genome using next generation sequence and optical map data.</title>
        <authorList>
            <person name="Kawahara Y."/>
            <person name="de la Bastide M."/>
            <person name="Hamilton J.P."/>
            <person name="Kanamori H."/>
            <person name="McCombie W.R."/>
            <person name="Ouyang S."/>
            <person name="Schwartz D.C."/>
            <person name="Tanaka T."/>
            <person name="Wu J."/>
            <person name="Zhou S."/>
            <person name="Childs K.L."/>
            <person name="Davidson R.M."/>
            <person name="Lin H."/>
            <person name="Quesada-Ocampo L."/>
            <person name="Vaillancourt B."/>
            <person name="Sakai H."/>
            <person name="Lee S.S."/>
            <person name="Kim J."/>
            <person name="Numa H."/>
            <person name="Itoh T."/>
            <person name="Buell C.R."/>
            <person name="Matsumoto T."/>
        </authorList>
    </citation>
    <scope>NUCLEOTIDE SEQUENCE [LARGE SCALE GENOMIC DNA]</scope>
    <source>
        <strain evidence="3">cv. Nipponbare</strain>
    </source>
</reference>
<proteinExistence type="predicted"/>
<dbReference type="PaxDb" id="39947-A0A0P0WCU0"/>
<keyword evidence="3" id="KW-1185">Reference proteome</keyword>
<reference evidence="3" key="1">
    <citation type="journal article" date="2005" name="Nature">
        <title>The map-based sequence of the rice genome.</title>
        <authorList>
            <consortium name="International rice genome sequencing project (IRGSP)"/>
            <person name="Matsumoto T."/>
            <person name="Wu J."/>
            <person name="Kanamori H."/>
            <person name="Katayose Y."/>
            <person name="Fujisawa M."/>
            <person name="Namiki N."/>
            <person name="Mizuno H."/>
            <person name="Yamamoto K."/>
            <person name="Antonio B.A."/>
            <person name="Baba T."/>
            <person name="Sakata K."/>
            <person name="Nagamura Y."/>
            <person name="Aoki H."/>
            <person name="Arikawa K."/>
            <person name="Arita K."/>
            <person name="Bito T."/>
            <person name="Chiden Y."/>
            <person name="Fujitsuka N."/>
            <person name="Fukunaka R."/>
            <person name="Hamada M."/>
            <person name="Harada C."/>
            <person name="Hayashi A."/>
            <person name="Hijishita S."/>
            <person name="Honda M."/>
            <person name="Hosokawa S."/>
            <person name="Ichikawa Y."/>
            <person name="Idonuma A."/>
            <person name="Iijima M."/>
            <person name="Ikeda M."/>
            <person name="Ikeno M."/>
            <person name="Ito K."/>
            <person name="Ito S."/>
            <person name="Ito T."/>
            <person name="Ito Y."/>
            <person name="Ito Y."/>
            <person name="Iwabuchi A."/>
            <person name="Kamiya K."/>
            <person name="Karasawa W."/>
            <person name="Kurita K."/>
            <person name="Katagiri S."/>
            <person name="Kikuta A."/>
            <person name="Kobayashi H."/>
            <person name="Kobayashi N."/>
            <person name="Machita K."/>
            <person name="Maehara T."/>
            <person name="Masukawa M."/>
            <person name="Mizubayashi T."/>
            <person name="Mukai Y."/>
            <person name="Nagasaki H."/>
            <person name="Nagata Y."/>
            <person name="Naito S."/>
            <person name="Nakashima M."/>
            <person name="Nakama Y."/>
            <person name="Nakamichi Y."/>
            <person name="Nakamura M."/>
            <person name="Meguro A."/>
            <person name="Negishi M."/>
            <person name="Ohta I."/>
            <person name="Ohta T."/>
            <person name="Okamoto M."/>
            <person name="Ono N."/>
            <person name="Saji S."/>
            <person name="Sakaguchi M."/>
            <person name="Sakai K."/>
            <person name="Shibata M."/>
            <person name="Shimokawa T."/>
            <person name="Song J."/>
            <person name="Takazaki Y."/>
            <person name="Terasawa K."/>
            <person name="Tsugane M."/>
            <person name="Tsuji K."/>
            <person name="Ueda S."/>
            <person name="Waki K."/>
            <person name="Yamagata H."/>
            <person name="Yamamoto M."/>
            <person name="Yamamoto S."/>
            <person name="Yamane H."/>
            <person name="Yoshiki S."/>
            <person name="Yoshihara R."/>
            <person name="Yukawa K."/>
            <person name="Zhong H."/>
            <person name="Yano M."/>
            <person name="Yuan Q."/>
            <person name="Ouyang S."/>
            <person name="Liu J."/>
            <person name="Jones K.M."/>
            <person name="Gansberger K."/>
            <person name="Moffat K."/>
            <person name="Hill J."/>
            <person name="Bera J."/>
            <person name="Fadrosh D."/>
            <person name="Jin S."/>
            <person name="Johri S."/>
            <person name="Kim M."/>
            <person name="Overton L."/>
            <person name="Reardon M."/>
            <person name="Tsitrin T."/>
            <person name="Vuong H."/>
            <person name="Weaver B."/>
            <person name="Ciecko A."/>
            <person name="Tallon L."/>
            <person name="Jackson J."/>
            <person name="Pai G."/>
            <person name="Aken S.V."/>
            <person name="Utterback T."/>
            <person name="Reidmuller S."/>
            <person name="Feldblyum T."/>
            <person name="Hsiao J."/>
            <person name="Zismann V."/>
            <person name="Iobst S."/>
            <person name="de Vazeille A.R."/>
            <person name="Buell C.R."/>
            <person name="Ying K."/>
            <person name="Li Y."/>
            <person name="Lu T."/>
            <person name="Huang Y."/>
            <person name="Zhao Q."/>
            <person name="Feng Q."/>
            <person name="Zhang L."/>
            <person name="Zhu J."/>
            <person name="Weng Q."/>
            <person name="Mu J."/>
            <person name="Lu Y."/>
            <person name="Fan D."/>
            <person name="Liu Y."/>
            <person name="Guan J."/>
            <person name="Zhang Y."/>
            <person name="Yu S."/>
            <person name="Liu X."/>
            <person name="Zhang Y."/>
            <person name="Hong G."/>
            <person name="Han B."/>
            <person name="Choisne N."/>
            <person name="Demange N."/>
            <person name="Orjeda G."/>
            <person name="Samain S."/>
            <person name="Cattolico L."/>
            <person name="Pelletier E."/>
            <person name="Couloux A."/>
            <person name="Segurens B."/>
            <person name="Wincker P."/>
            <person name="D'Hont A."/>
            <person name="Scarpelli C."/>
            <person name="Weissenbach J."/>
            <person name="Salanoubat M."/>
            <person name="Quetier F."/>
            <person name="Yu Y."/>
            <person name="Kim H.R."/>
            <person name="Rambo T."/>
            <person name="Currie J."/>
            <person name="Collura K."/>
            <person name="Luo M."/>
            <person name="Yang T."/>
            <person name="Ammiraju J.S.S."/>
            <person name="Engler F."/>
            <person name="Soderlund C."/>
            <person name="Wing R.A."/>
            <person name="Palmer L.E."/>
            <person name="de la Bastide M."/>
            <person name="Spiegel L."/>
            <person name="Nascimento L."/>
            <person name="Zutavern T."/>
            <person name="O'Shaughnessy A."/>
            <person name="Dike S."/>
            <person name="Dedhia N."/>
            <person name="Preston R."/>
            <person name="Balija V."/>
            <person name="McCombie W.R."/>
            <person name="Chow T."/>
            <person name="Chen H."/>
            <person name="Chung M."/>
            <person name="Chen C."/>
            <person name="Shaw J."/>
            <person name="Wu H."/>
            <person name="Hsiao K."/>
            <person name="Chao Y."/>
            <person name="Chu M."/>
            <person name="Cheng C."/>
            <person name="Hour A."/>
            <person name="Lee P."/>
            <person name="Lin S."/>
            <person name="Lin Y."/>
            <person name="Liou J."/>
            <person name="Liu S."/>
            <person name="Hsing Y."/>
            <person name="Raghuvanshi S."/>
            <person name="Mohanty A."/>
            <person name="Bharti A.K."/>
            <person name="Gaur A."/>
            <person name="Gupta V."/>
            <person name="Kumar D."/>
            <person name="Ravi V."/>
            <person name="Vij S."/>
            <person name="Kapur A."/>
            <person name="Khurana P."/>
            <person name="Khurana P."/>
            <person name="Khurana J.P."/>
            <person name="Tyagi A.K."/>
            <person name="Gaikwad K."/>
            <person name="Singh A."/>
            <person name="Dalal V."/>
            <person name="Srivastava S."/>
            <person name="Dixit A."/>
            <person name="Pal A.K."/>
            <person name="Ghazi I.A."/>
            <person name="Yadav M."/>
            <person name="Pandit A."/>
            <person name="Bhargava A."/>
            <person name="Sureshbabu K."/>
            <person name="Batra K."/>
            <person name="Sharma T.R."/>
            <person name="Mohapatra T."/>
            <person name="Singh N.K."/>
            <person name="Messing J."/>
            <person name="Nelson A.B."/>
            <person name="Fuks G."/>
            <person name="Kavchok S."/>
            <person name="Keizer G."/>
            <person name="Linton E."/>
            <person name="Llaca V."/>
            <person name="Song R."/>
            <person name="Tanyolac B."/>
            <person name="Young S."/>
            <person name="Ho-Il K."/>
            <person name="Hahn J.H."/>
            <person name="Sangsakoo G."/>
            <person name="Vanavichit A."/>
            <person name="de Mattos Luiz.A.T."/>
            <person name="Zimmer P.D."/>
            <person name="Malone G."/>
            <person name="Dellagostin O."/>
            <person name="de Oliveira A.C."/>
            <person name="Bevan M."/>
            <person name="Bancroft I."/>
            <person name="Minx P."/>
            <person name="Cordum H."/>
            <person name="Wilson R."/>
            <person name="Cheng Z."/>
            <person name="Jin W."/>
            <person name="Jiang J."/>
            <person name="Leong S.A."/>
            <person name="Iwama H."/>
            <person name="Gojobori T."/>
            <person name="Itoh T."/>
            <person name="Niimura Y."/>
            <person name="Fujii Y."/>
            <person name="Habara T."/>
            <person name="Sakai H."/>
            <person name="Sato Y."/>
            <person name="Wilson G."/>
            <person name="Kumar K."/>
            <person name="McCouch S."/>
            <person name="Juretic N."/>
            <person name="Hoen D."/>
            <person name="Wright S."/>
            <person name="Bruskiewich R."/>
            <person name="Bureau T."/>
            <person name="Miyao A."/>
            <person name="Hirochika H."/>
            <person name="Nishikawa T."/>
            <person name="Kadowaki K."/>
            <person name="Sugiura M."/>
            <person name="Burr B."/>
            <person name="Sasaki T."/>
        </authorList>
    </citation>
    <scope>NUCLEOTIDE SEQUENCE [LARGE SCALE GENOMIC DNA]</scope>
    <source>
        <strain evidence="3">cv. Nipponbare</strain>
    </source>
</reference>
<gene>
    <name evidence="2" type="ordered locus">Os04g0532700</name>
    <name evidence="2" type="ORF">OSNPB_040532700</name>
</gene>
<dbReference type="Proteomes" id="UP000059680">
    <property type="component" value="Chromosome 4"/>
</dbReference>
<evidence type="ECO:0000313" key="3">
    <source>
        <dbReference type="Proteomes" id="UP000059680"/>
    </source>
</evidence>
<evidence type="ECO:0000313" key="2">
    <source>
        <dbReference type="EMBL" id="BAS90228.1"/>
    </source>
</evidence>
<name>A0A0P0WCU0_ORYSJ</name>
<protein>
    <submittedName>
        <fullName evidence="2">Os04g0532700 protein</fullName>
    </submittedName>
</protein>
<evidence type="ECO:0000256" key="1">
    <source>
        <dbReference type="SAM" id="MobiDB-lite"/>
    </source>
</evidence>
<reference evidence="2 3" key="2">
    <citation type="journal article" date="2013" name="Plant Cell Physiol.">
        <title>Rice Annotation Project Database (RAP-DB): an integrative and interactive database for rice genomics.</title>
        <authorList>
            <person name="Sakai H."/>
            <person name="Lee S.S."/>
            <person name="Tanaka T."/>
            <person name="Numa H."/>
            <person name="Kim J."/>
            <person name="Kawahara Y."/>
            <person name="Wakimoto H."/>
            <person name="Yang C.C."/>
            <person name="Iwamoto M."/>
            <person name="Abe T."/>
            <person name="Yamada Y."/>
            <person name="Muto A."/>
            <person name="Inokuchi H."/>
            <person name="Ikemura T."/>
            <person name="Matsumoto T."/>
            <person name="Sasaki T."/>
            <person name="Itoh T."/>
        </authorList>
    </citation>
    <scope>NUCLEOTIDE SEQUENCE [LARGE SCALE GENOMIC DNA]</scope>
    <source>
        <strain evidence="3">cv. Nipponbare</strain>
    </source>
</reference>
<feature type="non-terminal residue" evidence="2">
    <location>
        <position position="221"/>
    </location>
</feature>
<sequence length="221" mass="23851">NSWLRSPNSTLQASKFNYYTCTARFTPLKKRGKKKKLTNLHFGDELYGRKSVRSRLVDAEELAHGEQVAEPSSSLHVIGRVVEVPAEAAVAQPVQGVHGAAARDVDLHRRRALVAQARRRPGEASPVVHVEPVGEHDLGDHGRVRPDGGEPRRGLGEAARVVGRRRLDRPGRLGARRPVSGDAFLAGLAAVRAAGDDVGRLGGFSGRSLRAFDSLLERAGS</sequence>
<organism evidence="2 3">
    <name type="scientific">Oryza sativa subsp. japonica</name>
    <name type="common">Rice</name>
    <dbReference type="NCBI Taxonomy" id="39947"/>
    <lineage>
        <taxon>Eukaryota</taxon>
        <taxon>Viridiplantae</taxon>
        <taxon>Streptophyta</taxon>
        <taxon>Embryophyta</taxon>
        <taxon>Tracheophyta</taxon>
        <taxon>Spermatophyta</taxon>
        <taxon>Magnoliopsida</taxon>
        <taxon>Liliopsida</taxon>
        <taxon>Poales</taxon>
        <taxon>Poaceae</taxon>
        <taxon>BOP clade</taxon>
        <taxon>Oryzoideae</taxon>
        <taxon>Oryzeae</taxon>
        <taxon>Oryzinae</taxon>
        <taxon>Oryza</taxon>
        <taxon>Oryza sativa</taxon>
    </lineage>
</organism>
<dbReference type="AlphaFoldDB" id="A0A0P0WCU0"/>